<keyword evidence="4" id="KW-1185">Reference proteome</keyword>
<evidence type="ECO:0000256" key="1">
    <source>
        <dbReference type="ARBA" id="ARBA00005254"/>
    </source>
</evidence>
<dbReference type="NCBIfam" id="NF005699">
    <property type="entry name" value="PRK07509.1"/>
    <property type="match status" value="1"/>
</dbReference>
<proteinExistence type="inferred from homology"/>
<gene>
    <name evidence="3" type="ORF">B0I29_12274</name>
</gene>
<dbReference type="PANTHER" id="PTHR43149">
    <property type="entry name" value="ENOYL-COA HYDRATASE"/>
    <property type="match status" value="1"/>
</dbReference>
<dbReference type="AlphaFoldDB" id="A0A327Z0L4"/>
<sequence length="277" mass="30832">MRFKGKIMKYVTVQVENGIAQVRLNRPDKLNALTLDTLHELIAVARRLRRDRTLRAVVIAGEGDSFSSGLDIVATMRKPARIVRAFLPNPFLGTNTFQEACWAWRRIEVPVIAAIHGHCYGGGIQIALAADFRYATPDSKWSVLEAKWGIIPDMTGIRSLTEVVGVDVAKKLTMTADRIDGTEAQRLGLVTELSDDPVKAATAFAESLLTRSPDALAAAKRLIDGALTSSARRTFGRERREQIRLLALPNTGILRRAVVKKSEPEFRPRARKMRPWH</sequence>
<comment type="similarity">
    <text evidence="1 2">Belongs to the enoyl-CoA hydratase/isomerase family.</text>
</comment>
<dbReference type="InterPro" id="IPR001753">
    <property type="entry name" value="Enoyl-CoA_hydra/iso"/>
</dbReference>
<evidence type="ECO:0000313" key="4">
    <source>
        <dbReference type="Proteomes" id="UP000249341"/>
    </source>
</evidence>
<dbReference type="InterPro" id="IPR045002">
    <property type="entry name" value="Ech1-like"/>
</dbReference>
<dbReference type="Proteomes" id="UP000249341">
    <property type="component" value="Unassembled WGS sequence"/>
</dbReference>
<comment type="caution">
    <text evidence="3">The sequence shown here is derived from an EMBL/GenBank/DDBJ whole genome shotgun (WGS) entry which is preliminary data.</text>
</comment>
<reference evidence="3 4" key="1">
    <citation type="submission" date="2018-06" db="EMBL/GenBank/DDBJ databases">
        <title>Genomic Encyclopedia of Type Strains, Phase III (KMG-III): the genomes of soil and plant-associated and newly described type strains.</title>
        <authorList>
            <person name="Whitman W."/>
        </authorList>
    </citation>
    <scope>NUCLEOTIDE SEQUENCE [LARGE SCALE GENOMIC DNA]</scope>
    <source>
        <strain evidence="3 4">CGMCC 4.7090</strain>
    </source>
</reference>
<dbReference type="InterPro" id="IPR029045">
    <property type="entry name" value="ClpP/crotonase-like_dom_sf"/>
</dbReference>
<dbReference type="CDD" id="cd06558">
    <property type="entry name" value="crotonase-like"/>
    <property type="match status" value="1"/>
</dbReference>
<dbReference type="GO" id="GO:0016853">
    <property type="term" value="F:isomerase activity"/>
    <property type="evidence" value="ECO:0007669"/>
    <property type="project" value="InterPro"/>
</dbReference>
<dbReference type="EMBL" id="QLMJ01000022">
    <property type="protein sequence ID" value="RAK27691.1"/>
    <property type="molecule type" value="Genomic_DNA"/>
</dbReference>
<organism evidence="3 4">
    <name type="scientific">Actinoplanes lutulentus</name>
    <dbReference type="NCBI Taxonomy" id="1287878"/>
    <lineage>
        <taxon>Bacteria</taxon>
        <taxon>Bacillati</taxon>
        <taxon>Actinomycetota</taxon>
        <taxon>Actinomycetes</taxon>
        <taxon>Micromonosporales</taxon>
        <taxon>Micromonosporaceae</taxon>
        <taxon>Actinoplanes</taxon>
    </lineage>
</organism>
<evidence type="ECO:0000256" key="2">
    <source>
        <dbReference type="RuleBase" id="RU003707"/>
    </source>
</evidence>
<dbReference type="PANTHER" id="PTHR43149:SF1">
    <property type="entry name" value="DELTA(3,5)-DELTA(2,4)-DIENOYL-COA ISOMERASE, MITOCHONDRIAL"/>
    <property type="match status" value="1"/>
</dbReference>
<dbReference type="Gene3D" id="3.90.226.10">
    <property type="entry name" value="2-enoyl-CoA Hydratase, Chain A, domain 1"/>
    <property type="match status" value="1"/>
</dbReference>
<accession>A0A327Z0L4</accession>
<protein>
    <submittedName>
        <fullName evidence="3">Enoyl-CoA hydratase/carnithine racemase</fullName>
    </submittedName>
</protein>
<evidence type="ECO:0000313" key="3">
    <source>
        <dbReference type="EMBL" id="RAK27691.1"/>
    </source>
</evidence>
<name>A0A327Z0L4_9ACTN</name>
<dbReference type="Pfam" id="PF00378">
    <property type="entry name" value="ECH_1"/>
    <property type="match status" value="1"/>
</dbReference>
<dbReference type="SUPFAM" id="SSF52096">
    <property type="entry name" value="ClpP/crotonase"/>
    <property type="match status" value="1"/>
</dbReference>
<dbReference type="PROSITE" id="PS00166">
    <property type="entry name" value="ENOYL_COA_HYDRATASE"/>
    <property type="match status" value="1"/>
</dbReference>
<dbReference type="InterPro" id="IPR018376">
    <property type="entry name" value="Enoyl-CoA_hyd/isom_CS"/>
</dbReference>